<dbReference type="InterPro" id="IPR050315">
    <property type="entry name" value="FAD-oxidoreductase_2"/>
</dbReference>
<comment type="cofactor">
    <cofactor evidence="1">
        <name>FAD</name>
        <dbReference type="ChEBI" id="CHEBI:57692"/>
    </cofactor>
</comment>
<dbReference type="EMBL" id="WWBZ02000073">
    <property type="protein sequence ID" value="KAF4302244.1"/>
    <property type="molecule type" value="Genomic_DNA"/>
</dbReference>
<evidence type="ECO:0000259" key="7">
    <source>
        <dbReference type="Pfam" id="PF00890"/>
    </source>
</evidence>
<dbReference type="Proteomes" id="UP000572817">
    <property type="component" value="Unassembled WGS sequence"/>
</dbReference>
<evidence type="ECO:0000313" key="9">
    <source>
        <dbReference type="Proteomes" id="UP000572817"/>
    </source>
</evidence>
<dbReference type="Pfam" id="PF00890">
    <property type="entry name" value="FAD_binding_2"/>
    <property type="match status" value="1"/>
</dbReference>
<dbReference type="PANTHER" id="PTHR43400">
    <property type="entry name" value="FUMARATE REDUCTASE"/>
    <property type="match status" value="1"/>
</dbReference>
<feature type="region of interest" description="Disordered" evidence="6">
    <location>
        <begin position="16"/>
        <end position="42"/>
    </location>
</feature>
<dbReference type="SUPFAM" id="SSF51905">
    <property type="entry name" value="FAD/NAD(P)-binding domain"/>
    <property type="match status" value="1"/>
</dbReference>
<reference evidence="8" key="1">
    <citation type="submission" date="2020-04" db="EMBL/GenBank/DDBJ databases">
        <title>Genome Assembly and Annotation of Botryosphaeria dothidea sdau 11-99, a Latent Pathogen of Apple Fruit Ring Rot in China.</title>
        <authorList>
            <person name="Yu C."/>
            <person name="Diao Y."/>
            <person name="Lu Q."/>
            <person name="Zhao J."/>
            <person name="Cui S."/>
            <person name="Peng C."/>
            <person name="He B."/>
            <person name="Liu H."/>
        </authorList>
    </citation>
    <scope>NUCLEOTIDE SEQUENCE [LARGE SCALE GENOMIC DNA]</scope>
    <source>
        <strain evidence="8">Sdau11-99</strain>
    </source>
</reference>
<dbReference type="AlphaFoldDB" id="A0A8H4MX66"/>
<dbReference type="GO" id="GO:0016491">
    <property type="term" value="F:oxidoreductase activity"/>
    <property type="evidence" value="ECO:0007669"/>
    <property type="project" value="UniProtKB-KW"/>
</dbReference>
<dbReference type="FunFam" id="3.50.50.60:FF:000208">
    <property type="entry name" value="3-ketosteroid dehydrogenase"/>
    <property type="match status" value="1"/>
</dbReference>
<feature type="compositionally biased region" description="Basic residues" evidence="6">
    <location>
        <begin position="22"/>
        <end position="31"/>
    </location>
</feature>
<name>A0A8H4MX66_9PEZI</name>
<sequence length="593" mass="64228">MTLALRSRLFQVLRAAHSAPSTRRRRRRLPPSRRASTLPPRADHPDVLIVGAGAAGLLAALRCHHHGLRPLVVEKSDKIGGAAAYSGGCVWVPNNHLQREHAVQDSPDLALHYLDNLIGDVGPASSPQRRRAFVDNAPRMAKFLGDIGFKWQLGHTYPDYHPDVPGGLAAGRTLEGKVFDLKKLGKARRQVNRHPGPPNPPVYSFQAARLARCGSSLADFAFTVKMLLRWLRHALMGRDPVTLGMSLVGQMLLLNQAKKTDIWLQAPLRTLLKNPDGSICGAVVSKDGKDVHIRSKHGVLLAAGGFAKNKSMRHQFQPRPLDTEWSSVPSNDTGDAVRAGIQVDAQTALMDEAWWGPTIMIPGYGPYFTTWDRALPHSICVDHSGQRFMNEAQSYVDAGRIQFQRNAVAKAIPAWLIVDATFQRRYSLAMLPPFVEPKAAVQSGLFVKAATVADLARQTGVDAAGLAQTLARFNALARAGKDDDFGRGASAFDRYFGDPAHAPNPNLGAVETPPFYAVRLYPGDLGTKGGLLTDEFARVVDAQGRPIRGLYASGNTSASVMGRRYPGAGATLGPAMTFSYVGVDHIAAAALDR</sequence>
<comment type="caution">
    <text evidence="8">The sequence shown here is derived from an EMBL/GenBank/DDBJ whole genome shotgun (WGS) entry which is preliminary data.</text>
</comment>
<dbReference type="InterPro" id="IPR027477">
    <property type="entry name" value="Succ_DH/fumarate_Rdtase_cat_sf"/>
</dbReference>
<accession>A0A8H4MX66</accession>
<keyword evidence="3" id="KW-0274">FAD</keyword>
<protein>
    <submittedName>
        <fullName evidence="8">3-oxosteroid 1-dehydrogenase protein</fullName>
    </submittedName>
</protein>
<dbReference type="InterPro" id="IPR036188">
    <property type="entry name" value="FAD/NAD-bd_sf"/>
</dbReference>
<dbReference type="Gene3D" id="3.50.50.60">
    <property type="entry name" value="FAD/NAD(P)-binding domain"/>
    <property type="match status" value="2"/>
</dbReference>
<dbReference type="OrthoDB" id="7777654at2759"/>
<proteinExistence type="inferred from homology"/>
<keyword evidence="9" id="KW-1185">Reference proteome</keyword>
<dbReference type="GO" id="GO:0008202">
    <property type="term" value="P:steroid metabolic process"/>
    <property type="evidence" value="ECO:0007669"/>
    <property type="project" value="UniProtKB-ARBA"/>
</dbReference>
<dbReference type="InterPro" id="IPR003953">
    <property type="entry name" value="FAD-dep_OxRdtase_2_FAD-bd"/>
</dbReference>
<comment type="similarity">
    <text evidence="5">Belongs to the FAD-dependent oxidoreductase 2 family. 3-oxosteroid dehydrogenase subfamily.</text>
</comment>
<gene>
    <name evidence="8" type="ORF">GTA08_BOTSDO10491</name>
</gene>
<evidence type="ECO:0000256" key="1">
    <source>
        <dbReference type="ARBA" id="ARBA00001974"/>
    </source>
</evidence>
<organism evidence="8 9">
    <name type="scientific">Botryosphaeria dothidea</name>
    <dbReference type="NCBI Taxonomy" id="55169"/>
    <lineage>
        <taxon>Eukaryota</taxon>
        <taxon>Fungi</taxon>
        <taxon>Dikarya</taxon>
        <taxon>Ascomycota</taxon>
        <taxon>Pezizomycotina</taxon>
        <taxon>Dothideomycetes</taxon>
        <taxon>Dothideomycetes incertae sedis</taxon>
        <taxon>Botryosphaeriales</taxon>
        <taxon>Botryosphaeriaceae</taxon>
        <taxon>Botryosphaeria</taxon>
    </lineage>
</organism>
<feature type="domain" description="FAD-dependent oxidoreductase 2 FAD-binding" evidence="7">
    <location>
        <begin position="46"/>
        <end position="572"/>
    </location>
</feature>
<evidence type="ECO:0000313" key="8">
    <source>
        <dbReference type="EMBL" id="KAF4302244.1"/>
    </source>
</evidence>
<evidence type="ECO:0000256" key="6">
    <source>
        <dbReference type="SAM" id="MobiDB-lite"/>
    </source>
</evidence>
<keyword evidence="4" id="KW-0560">Oxidoreductase</keyword>
<dbReference type="PANTHER" id="PTHR43400:SF10">
    <property type="entry name" value="3-OXOSTEROID 1-DEHYDROGENASE"/>
    <property type="match status" value="1"/>
</dbReference>
<evidence type="ECO:0000256" key="3">
    <source>
        <dbReference type="ARBA" id="ARBA00022827"/>
    </source>
</evidence>
<evidence type="ECO:0000256" key="2">
    <source>
        <dbReference type="ARBA" id="ARBA00022630"/>
    </source>
</evidence>
<evidence type="ECO:0000256" key="4">
    <source>
        <dbReference type="ARBA" id="ARBA00023002"/>
    </source>
</evidence>
<evidence type="ECO:0000256" key="5">
    <source>
        <dbReference type="ARBA" id="ARBA00061147"/>
    </source>
</evidence>
<dbReference type="SUPFAM" id="SSF56425">
    <property type="entry name" value="Succinate dehydrogenase/fumarate reductase flavoprotein, catalytic domain"/>
    <property type="match status" value="1"/>
</dbReference>
<keyword evidence="2" id="KW-0285">Flavoprotein</keyword>